<feature type="domain" description="HTH gntR-type" evidence="4">
    <location>
        <begin position="36"/>
        <end position="103"/>
    </location>
</feature>
<evidence type="ECO:0000256" key="3">
    <source>
        <dbReference type="ARBA" id="ARBA00023163"/>
    </source>
</evidence>
<dbReference type="PANTHER" id="PTHR43537">
    <property type="entry name" value="TRANSCRIPTIONAL REGULATOR, GNTR FAMILY"/>
    <property type="match status" value="1"/>
</dbReference>
<name>A0A5A7MFP8_COMTE</name>
<dbReference type="SUPFAM" id="SSF46785">
    <property type="entry name" value="Winged helix' DNA-binding domain"/>
    <property type="match status" value="1"/>
</dbReference>
<dbReference type="InterPro" id="IPR000524">
    <property type="entry name" value="Tscrpt_reg_HTH_GntR"/>
</dbReference>
<sequence>MPRVYREACQPILEFTHMSTKTAFKVNNRNSASRSEITVDEMASRIATAIHEHRLLPGTKLGEDRLASIFNTSRARVREVLARMAREQMVELFPQRGAFVAKPSIDQALDVFEARRLIEPGVVQRLVKHVDNTKIRRLQAHLKAERDARKNADKRATVRLSGEFHVLLAELAGNSALLRSMRELSTLTCLTISLYESAVNTCCLVDEHEAVVDAIIAGNSEQAEQLMLKHLDHIQGSLRLEADADGADLEEILGDI</sequence>
<evidence type="ECO:0000313" key="6">
    <source>
        <dbReference type="Proteomes" id="UP000323105"/>
    </source>
</evidence>
<accession>A0A5A7MFP8</accession>
<dbReference type="Gene3D" id="1.20.120.530">
    <property type="entry name" value="GntR ligand-binding domain-like"/>
    <property type="match status" value="1"/>
</dbReference>
<dbReference type="SMART" id="SM00345">
    <property type="entry name" value="HTH_GNTR"/>
    <property type="match status" value="1"/>
</dbReference>
<keyword evidence="2" id="KW-0238">DNA-binding</keyword>
<dbReference type="InterPro" id="IPR036388">
    <property type="entry name" value="WH-like_DNA-bd_sf"/>
</dbReference>
<evidence type="ECO:0000313" key="5">
    <source>
        <dbReference type="EMBL" id="GEQ76536.1"/>
    </source>
</evidence>
<dbReference type="InterPro" id="IPR036390">
    <property type="entry name" value="WH_DNA-bd_sf"/>
</dbReference>
<dbReference type="SMART" id="SM00895">
    <property type="entry name" value="FCD"/>
    <property type="match status" value="1"/>
</dbReference>
<dbReference type="GO" id="GO:0003677">
    <property type="term" value="F:DNA binding"/>
    <property type="evidence" value="ECO:0007669"/>
    <property type="project" value="UniProtKB-KW"/>
</dbReference>
<organism evidence="5 6">
    <name type="scientific">Comamonas testosteroni</name>
    <name type="common">Pseudomonas testosteroni</name>
    <dbReference type="NCBI Taxonomy" id="285"/>
    <lineage>
        <taxon>Bacteria</taxon>
        <taxon>Pseudomonadati</taxon>
        <taxon>Pseudomonadota</taxon>
        <taxon>Betaproteobacteria</taxon>
        <taxon>Burkholderiales</taxon>
        <taxon>Comamonadaceae</taxon>
        <taxon>Comamonas</taxon>
    </lineage>
</organism>
<protein>
    <submittedName>
        <fullName evidence="5">GntR family transcriptional regulator</fullName>
    </submittedName>
</protein>
<dbReference type="Gene3D" id="1.10.10.10">
    <property type="entry name" value="Winged helix-like DNA-binding domain superfamily/Winged helix DNA-binding domain"/>
    <property type="match status" value="1"/>
</dbReference>
<keyword evidence="1" id="KW-0805">Transcription regulation</keyword>
<dbReference type="EMBL" id="BKBW01000007">
    <property type="protein sequence ID" value="GEQ76536.1"/>
    <property type="molecule type" value="Genomic_DNA"/>
</dbReference>
<dbReference type="AlphaFoldDB" id="A0A5A7MFP8"/>
<dbReference type="InterPro" id="IPR011711">
    <property type="entry name" value="GntR_C"/>
</dbReference>
<dbReference type="PROSITE" id="PS50949">
    <property type="entry name" value="HTH_GNTR"/>
    <property type="match status" value="1"/>
</dbReference>
<gene>
    <name evidence="5" type="ORF">CTTA_3541</name>
</gene>
<evidence type="ECO:0000256" key="2">
    <source>
        <dbReference type="ARBA" id="ARBA00023125"/>
    </source>
</evidence>
<dbReference type="Proteomes" id="UP000323105">
    <property type="component" value="Unassembled WGS sequence"/>
</dbReference>
<keyword evidence="3" id="KW-0804">Transcription</keyword>
<evidence type="ECO:0000256" key="1">
    <source>
        <dbReference type="ARBA" id="ARBA00023015"/>
    </source>
</evidence>
<dbReference type="PANTHER" id="PTHR43537:SF53">
    <property type="entry name" value="HTH-TYPE TRANSCRIPTIONAL REPRESSOR NANR"/>
    <property type="match status" value="1"/>
</dbReference>
<dbReference type="Pfam" id="PF00392">
    <property type="entry name" value="GntR"/>
    <property type="match status" value="1"/>
</dbReference>
<dbReference type="Pfam" id="PF07729">
    <property type="entry name" value="FCD"/>
    <property type="match status" value="1"/>
</dbReference>
<dbReference type="GO" id="GO:0003700">
    <property type="term" value="F:DNA-binding transcription factor activity"/>
    <property type="evidence" value="ECO:0007669"/>
    <property type="project" value="InterPro"/>
</dbReference>
<reference evidence="5 6" key="1">
    <citation type="journal article" date="2019" name="Microbiol. Resour. Announc.">
        <title>Draft Genome Sequence of Comamonas testosteroni TA441, a Bacterium That Has a Cryptic Phenol Degradation Gene Cluster.</title>
        <authorList>
            <person name="Arai H."/>
            <person name="Ishii M."/>
        </authorList>
    </citation>
    <scope>NUCLEOTIDE SEQUENCE [LARGE SCALE GENOMIC DNA]</scope>
    <source>
        <strain evidence="5 6">TA441</strain>
    </source>
</reference>
<evidence type="ECO:0000259" key="4">
    <source>
        <dbReference type="PROSITE" id="PS50949"/>
    </source>
</evidence>
<comment type="caution">
    <text evidence="5">The sequence shown here is derived from an EMBL/GenBank/DDBJ whole genome shotgun (WGS) entry which is preliminary data.</text>
</comment>
<dbReference type="SUPFAM" id="SSF48008">
    <property type="entry name" value="GntR ligand-binding domain-like"/>
    <property type="match status" value="1"/>
</dbReference>
<dbReference type="InterPro" id="IPR008920">
    <property type="entry name" value="TF_FadR/GntR_C"/>
</dbReference>
<proteinExistence type="predicted"/>